<dbReference type="GO" id="GO:0016829">
    <property type="term" value="F:lyase activity"/>
    <property type="evidence" value="ECO:0007669"/>
    <property type="project" value="UniProtKB-KW"/>
</dbReference>
<proteinExistence type="predicted"/>
<dbReference type="EMBL" id="FMWK01000015">
    <property type="protein sequence ID" value="SCZ80578.1"/>
    <property type="molecule type" value="Genomic_DNA"/>
</dbReference>
<evidence type="ECO:0000313" key="7">
    <source>
        <dbReference type="Proteomes" id="UP000199428"/>
    </source>
</evidence>
<dbReference type="Gene3D" id="3.20.20.70">
    <property type="entry name" value="Aldolase class I"/>
    <property type="match status" value="1"/>
</dbReference>
<dbReference type="InterPro" id="IPR012840">
    <property type="entry name" value="NrdG2"/>
</dbReference>
<protein>
    <submittedName>
        <fullName evidence="6">Pyruvate formate lyase activating enzyme</fullName>
    </submittedName>
</protein>
<dbReference type="Proteomes" id="UP000199428">
    <property type="component" value="Unassembled WGS sequence"/>
</dbReference>
<dbReference type="InterPro" id="IPR013785">
    <property type="entry name" value="Aldolase_TIM"/>
</dbReference>
<dbReference type="PANTHER" id="PTHR11228">
    <property type="entry name" value="RADICAL SAM DOMAIN PROTEIN"/>
    <property type="match status" value="1"/>
</dbReference>
<dbReference type="RefSeq" id="WP_090163646.1">
    <property type="nucleotide sequence ID" value="NZ_FMWK01000015.1"/>
</dbReference>
<keyword evidence="6" id="KW-0670">Pyruvate</keyword>
<evidence type="ECO:0000256" key="2">
    <source>
        <dbReference type="ARBA" id="ARBA00022723"/>
    </source>
</evidence>
<keyword evidence="3" id="KW-0408">Iron</keyword>
<dbReference type="SUPFAM" id="SSF102114">
    <property type="entry name" value="Radical SAM enzymes"/>
    <property type="match status" value="1"/>
</dbReference>
<keyword evidence="1" id="KW-0949">S-adenosyl-L-methionine</keyword>
<dbReference type="CDD" id="cd01335">
    <property type="entry name" value="Radical_SAM"/>
    <property type="match status" value="1"/>
</dbReference>
<dbReference type="InterPro" id="IPR058240">
    <property type="entry name" value="rSAM_sf"/>
</dbReference>
<dbReference type="Pfam" id="PF04055">
    <property type="entry name" value="Radical_SAM"/>
    <property type="match status" value="1"/>
</dbReference>
<dbReference type="GO" id="GO:0051536">
    <property type="term" value="F:iron-sulfur cluster binding"/>
    <property type="evidence" value="ECO:0007669"/>
    <property type="project" value="UniProtKB-KW"/>
</dbReference>
<dbReference type="SFLD" id="SFLDG01094">
    <property type="entry name" value="Uncharacterised_Radical_SAM_Su"/>
    <property type="match status" value="1"/>
</dbReference>
<feature type="domain" description="Radical SAM core" evidence="5">
    <location>
        <begin position="13"/>
        <end position="231"/>
    </location>
</feature>
<dbReference type="NCBIfam" id="TIGR02495">
    <property type="entry name" value="NrdG2"/>
    <property type="match status" value="1"/>
</dbReference>
<dbReference type="SFLD" id="SFLDS00029">
    <property type="entry name" value="Radical_SAM"/>
    <property type="match status" value="1"/>
</dbReference>
<dbReference type="PROSITE" id="PS51918">
    <property type="entry name" value="RADICAL_SAM"/>
    <property type="match status" value="1"/>
</dbReference>
<sequence length="231" mass="26007">MLILGLQKTTLLDYPGKVASTIFTGGCNFKCPYCHNRDLVMPPADVLACSKDEIFNHLNQKKKILDGVCITGGEPTLHKDLPDFISEIKDLGLLVKLDTNGTNPQMLKSLVNDGLLDYVAMDIKHSKAKYNSIANMIKFDLSAIEESVSFLKENSVEYEFRTTIMKECHTEDDIIEIGKWISGASAYYLQSYRESEQVINPIFSPHSPETLKHFVEILKPFVPNTFLRGID</sequence>
<organism evidence="6 7">
    <name type="scientific">Pseudobutyrivibrio xylanivorans</name>
    <dbReference type="NCBI Taxonomy" id="185007"/>
    <lineage>
        <taxon>Bacteria</taxon>
        <taxon>Bacillati</taxon>
        <taxon>Bacillota</taxon>
        <taxon>Clostridia</taxon>
        <taxon>Lachnospirales</taxon>
        <taxon>Lachnospiraceae</taxon>
        <taxon>Pseudobutyrivibrio</taxon>
    </lineage>
</organism>
<gene>
    <name evidence="6" type="ORF">SAMN02910350_02364</name>
</gene>
<keyword evidence="4" id="KW-0411">Iron-sulfur</keyword>
<dbReference type="SFLD" id="SFLDG01067">
    <property type="entry name" value="SPASM/twitch_domain_containing"/>
    <property type="match status" value="1"/>
</dbReference>
<dbReference type="GO" id="GO:0046872">
    <property type="term" value="F:metal ion binding"/>
    <property type="evidence" value="ECO:0007669"/>
    <property type="project" value="UniProtKB-KW"/>
</dbReference>
<name>A0A1G5S339_PSEXY</name>
<evidence type="ECO:0000256" key="1">
    <source>
        <dbReference type="ARBA" id="ARBA00022691"/>
    </source>
</evidence>
<keyword evidence="6" id="KW-0456">Lyase</keyword>
<accession>A0A1G5S339</accession>
<keyword evidence="2" id="KW-0479">Metal-binding</keyword>
<reference evidence="6 7" key="1">
    <citation type="submission" date="2016-10" db="EMBL/GenBank/DDBJ databases">
        <authorList>
            <person name="de Groot N.N."/>
        </authorList>
    </citation>
    <scope>NUCLEOTIDE SEQUENCE [LARGE SCALE GENOMIC DNA]</scope>
    <source>
        <strain evidence="6 7">DSM 10317</strain>
    </source>
</reference>
<evidence type="ECO:0000256" key="3">
    <source>
        <dbReference type="ARBA" id="ARBA00023004"/>
    </source>
</evidence>
<dbReference type="InterPro" id="IPR007197">
    <property type="entry name" value="rSAM"/>
</dbReference>
<evidence type="ECO:0000313" key="6">
    <source>
        <dbReference type="EMBL" id="SCZ80578.1"/>
    </source>
</evidence>
<dbReference type="AlphaFoldDB" id="A0A1G5S339"/>
<dbReference type="PANTHER" id="PTHR11228:SF27">
    <property type="entry name" value="GLYCYL-RADICAL ENZYME ACTIVATING ENZYME MJ1227-RELATED"/>
    <property type="match status" value="1"/>
</dbReference>
<evidence type="ECO:0000256" key="4">
    <source>
        <dbReference type="ARBA" id="ARBA00023014"/>
    </source>
</evidence>
<evidence type="ECO:0000259" key="5">
    <source>
        <dbReference type="PROSITE" id="PS51918"/>
    </source>
</evidence>
<dbReference type="InterPro" id="IPR050377">
    <property type="entry name" value="Radical_SAM_PqqE_MftC-like"/>
</dbReference>